<protein>
    <submittedName>
        <fullName evidence="1">Unnamed protein product</fullName>
    </submittedName>
</protein>
<organism evidence="1 2">
    <name type="scientific">Phytophthora fragariaefolia</name>
    <dbReference type="NCBI Taxonomy" id="1490495"/>
    <lineage>
        <taxon>Eukaryota</taxon>
        <taxon>Sar</taxon>
        <taxon>Stramenopiles</taxon>
        <taxon>Oomycota</taxon>
        <taxon>Peronosporomycetes</taxon>
        <taxon>Peronosporales</taxon>
        <taxon>Peronosporaceae</taxon>
        <taxon>Phytophthora</taxon>
    </lineage>
</organism>
<evidence type="ECO:0000313" key="2">
    <source>
        <dbReference type="Proteomes" id="UP001165121"/>
    </source>
</evidence>
<dbReference type="EMBL" id="BSXT01005518">
    <property type="protein sequence ID" value="GMF60759.1"/>
    <property type="molecule type" value="Genomic_DNA"/>
</dbReference>
<evidence type="ECO:0000313" key="1">
    <source>
        <dbReference type="EMBL" id="GMF60759.1"/>
    </source>
</evidence>
<reference evidence="1" key="1">
    <citation type="submission" date="2023-04" db="EMBL/GenBank/DDBJ databases">
        <title>Phytophthora fragariaefolia NBRC 109709.</title>
        <authorList>
            <person name="Ichikawa N."/>
            <person name="Sato H."/>
            <person name="Tonouchi N."/>
        </authorList>
    </citation>
    <scope>NUCLEOTIDE SEQUENCE</scope>
    <source>
        <strain evidence="1">NBRC 109709</strain>
    </source>
</reference>
<dbReference type="OrthoDB" id="10461509at2759"/>
<name>A0A9W7DA98_9STRA</name>
<dbReference type="AlphaFoldDB" id="A0A9W7DA98"/>
<keyword evidence="2" id="KW-1185">Reference proteome</keyword>
<sequence length="130" mass="14723">MDGLMYTVTSVYPLSVKNAKEYQALWRQALGKASRADIEGNVAVQGDDEEEKSVPQMLELSHDAFKMILNGMLSYNSLSKRVKVWTLVLMHLLDPYAAGTPLADEKSPIMEEFKQLKFFERITGMLYRSG</sequence>
<proteinExistence type="predicted"/>
<accession>A0A9W7DA98</accession>
<gene>
    <name evidence="1" type="ORF">Pfra01_002639900</name>
</gene>
<comment type="caution">
    <text evidence="1">The sequence shown here is derived from an EMBL/GenBank/DDBJ whole genome shotgun (WGS) entry which is preliminary data.</text>
</comment>
<dbReference type="Proteomes" id="UP001165121">
    <property type="component" value="Unassembled WGS sequence"/>
</dbReference>